<reference evidence="1" key="2">
    <citation type="submission" date="2020-09" db="EMBL/GenBank/DDBJ databases">
        <authorList>
            <person name="Sun Q."/>
            <person name="Zhou Y."/>
        </authorList>
    </citation>
    <scope>NUCLEOTIDE SEQUENCE</scope>
    <source>
        <strain evidence="1">CGMCC 4.7430</strain>
    </source>
</reference>
<protein>
    <submittedName>
        <fullName evidence="1">Uncharacterized protein</fullName>
    </submittedName>
</protein>
<comment type="caution">
    <text evidence="1">The sequence shown here is derived from an EMBL/GenBank/DDBJ whole genome shotgun (WGS) entry which is preliminary data.</text>
</comment>
<evidence type="ECO:0000313" key="2">
    <source>
        <dbReference type="Proteomes" id="UP000660745"/>
    </source>
</evidence>
<accession>A0A918E4N0</accession>
<sequence length="95" mass="11295">MEKVPDFHGPHVRSRRFDAESVEWREPIPRFQRVRVRRHTCECKPRVYELRTAGGLAWIRRTDRLKSVIKVSESPPRLFGEVEELWEKLLAGQAE</sequence>
<evidence type="ECO:0000313" key="1">
    <source>
        <dbReference type="EMBL" id="GGP04692.1"/>
    </source>
</evidence>
<organism evidence="1 2">
    <name type="scientific">Nonomuraea glycinis</name>
    <dbReference type="NCBI Taxonomy" id="2047744"/>
    <lineage>
        <taxon>Bacteria</taxon>
        <taxon>Bacillati</taxon>
        <taxon>Actinomycetota</taxon>
        <taxon>Actinomycetes</taxon>
        <taxon>Streptosporangiales</taxon>
        <taxon>Streptosporangiaceae</taxon>
        <taxon>Nonomuraea</taxon>
    </lineage>
</organism>
<dbReference type="EMBL" id="BMNK01000003">
    <property type="protein sequence ID" value="GGP04692.1"/>
    <property type="molecule type" value="Genomic_DNA"/>
</dbReference>
<dbReference type="Proteomes" id="UP000660745">
    <property type="component" value="Unassembled WGS sequence"/>
</dbReference>
<proteinExistence type="predicted"/>
<gene>
    <name evidence="1" type="ORF">GCM10012278_20880</name>
</gene>
<keyword evidence="2" id="KW-1185">Reference proteome</keyword>
<reference evidence="1" key="1">
    <citation type="journal article" date="2014" name="Int. J. Syst. Evol. Microbiol.">
        <title>Complete genome sequence of Corynebacterium casei LMG S-19264T (=DSM 44701T), isolated from a smear-ripened cheese.</title>
        <authorList>
            <consortium name="US DOE Joint Genome Institute (JGI-PGF)"/>
            <person name="Walter F."/>
            <person name="Albersmeier A."/>
            <person name="Kalinowski J."/>
            <person name="Ruckert C."/>
        </authorList>
    </citation>
    <scope>NUCLEOTIDE SEQUENCE</scope>
    <source>
        <strain evidence="1">CGMCC 4.7430</strain>
    </source>
</reference>
<dbReference type="RefSeq" id="WP_189138324.1">
    <property type="nucleotide sequence ID" value="NZ_BMNK01000003.1"/>
</dbReference>
<name>A0A918E4N0_9ACTN</name>
<dbReference type="AlphaFoldDB" id="A0A918E4N0"/>